<evidence type="ECO:0000313" key="2">
    <source>
        <dbReference type="EMBL" id="KAF2763404.1"/>
    </source>
</evidence>
<feature type="compositionally biased region" description="Basic and acidic residues" evidence="1">
    <location>
        <begin position="615"/>
        <end position="626"/>
    </location>
</feature>
<proteinExistence type="predicted"/>
<protein>
    <submittedName>
        <fullName evidence="2">Uncharacterized protein</fullName>
    </submittedName>
</protein>
<feature type="compositionally biased region" description="Low complexity" evidence="1">
    <location>
        <begin position="839"/>
        <end position="867"/>
    </location>
</feature>
<feature type="region of interest" description="Disordered" evidence="1">
    <location>
        <begin position="353"/>
        <end position="418"/>
    </location>
</feature>
<dbReference type="EMBL" id="ML996565">
    <property type="protein sequence ID" value="KAF2763404.1"/>
    <property type="molecule type" value="Genomic_DNA"/>
</dbReference>
<organism evidence="2 3">
    <name type="scientific">Pseudovirgaria hyperparasitica</name>
    <dbReference type="NCBI Taxonomy" id="470096"/>
    <lineage>
        <taxon>Eukaryota</taxon>
        <taxon>Fungi</taxon>
        <taxon>Dikarya</taxon>
        <taxon>Ascomycota</taxon>
        <taxon>Pezizomycotina</taxon>
        <taxon>Dothideomycetes</taxon>
        <taxon>Dothideomycetes incertae sedis</taxon>
        <taxon>Acrospermales</taxon>
        <taxon>Acrospermaceae</taxon>
        <taxon>Pseudovirgaria</taxon>
    </lineage>
</organism>
<feature type="compositionally biased region" description="Pro residues" evidence="1">
    <location>
        <begin position="233"/>
        <end position="253"/>
    </location>
</feature>
<dbReference type="RefSeq" id="XP_033605855.1">
    <property type="nucleotide sequence ID" value="XM_033741204.1"/>
</dbReference>
<feature type="region of interest" description="Disordered" evidence="1">
    <location>
        <begin position="70"/>
        <end position="91"/>
    </location>
</feature>
<feature type="region of interest" description="Disordered" evidence="1">
    <location>
        <begin position="1"/>
        <end position="20"/>
    </location>
</feature>
<evidence type="ECO:0000313" key="3">
    <source>
        <dbReference type="Proteomes" id="UP000799437"/>
    </source>
</evidence>
<feature type="compositionally biased region" description="Basic and acidic residues" evidence="1">
    <location>
        <begin position="1"/>
        <end position="10"/>
    </location>
</feature>
<dbReference type="Proteomes" id="UP000799437">
    <property type="component" value="Unassembled WGS sequence"/>
</dbReference>
<dbReference type="AlphaFoldDB" id="A0A6A6WMH6"/>
<feature type="compositionally biased region" description="Basic and acidic residues" evidence="1">
    <location>
        <begin position="182"/>
        <end position="209"/>
    </location>
</feature>
<keyword evidence="3" id="KW-1185">Reference proteome</keyword>
<name>A0A6A6WMH6_9PEZI</name>
<sequence length="972" mass="106896">MYTPHDDAEAGHASPNDEGDQSAIYLPVIETVRPGQNAFAIEKRHADEHRMRGNAFFQERMSASREQLDDMCNDTSTNDPPSHQHRRDTSETTFSQLINAAKAEVEALPPVKASMEGSPERTTTKERRRPKPLELEVNKYGVNPTVRASIEAKNEKKLFQMMGEPTTPTLLQNNDRYLVTIARHDRTREKPTVKKDKSRDKPKDGERSPTGKKRFLGMNISVPNFRTERGPSSPQPDMPQIPQMPPKHMPHMPPKAAALLGNSCSPGKRSTLPQHLKSTRSQSNVSIPIRPTHISDPFRDSLNGQDSQRSRTRLDVSEGIPPTIGKQNPHVHGWITTPDMPIARGLKYINETLPPTPPAKDTPMLKKPQPAAVENCPPNASVQEELNGGDEVGQEPKHDPNDRESVLVGKGQVSSGQPQFNIYSSSDYNAMMAKMSQIYSAPTYSGFGQLSTDKTSPEPVFLQGRWSEGQAGAHQQKFLEYHHTEVGGESSSPKLPPTFYTPSLYSLAFPTPKVRPSQNADSKIFFVKPPTGSTSLAPPPDLSLTTKPSGETIDVCFQGYRNEVTPVDDQSSFWEKAISGLHISDTPKDNSKSDLPATGGPSQHTTSSGVGSILKMREEDKVDKNASKGIHHTPQQNGGKALNSSESGLTPFLSQHQIDSPMMRRYNAEGVPHTSSAAPSPLQTHPASAHPTFLSPITNGMLADGSNIVTHFGVTNHHMDAIADTTYRVMDAHKNEEIQTMNENHEATMQALNKQFGTLLGQVKSLENSNGRLVGDVANATVTISKLMDTVQKDLIRPLNQVLKSNASLESDVSRLNKSFSDVESKVDKSLKLQQQLMQQMQLQQQLPHNDQHQQHQQHQQHDTLTPNSAAPNGESSIHASSHYSAYGASNGNASGMNQSAMSFPEWGGYPFSMPLANVRNMKNEDPEKFKNYAAETGRMYGGQPDMRQHPGLYVYPQYGGGYGQSGGNSMK</sequence>
<reference evidence="2" key="1">
    <citation type="journal article" date="2020" name="Stud. Mycol.">
        <title>101 Dothideomycetes genomes: a test case for predicting lifestyles and emergence of pathogens.</title>
        <authorList>
            <person name="Haridas S."/>
            <person name="Albert R."/>
            <person name="Binder M."/>
            <person name="Bloem J."/>
            <person name="Labutti K."/>
            <person name="Salamov A."/>
            <person name="Andreopoulos B."/>
            <person name="Baker S."/>
            <person name="Barry K."/>
            <person name="Bills G."/>
            <person name="Bluhm B."/>
            <person name="Cannon C."/>
            <person name="Castanera R."/>
            <person name="Culley D."/>
            <person name="Daum C."/>
            <person name="Ezra D."/>
            <person name="Gonzalez J."/>
            <person name="Henrissat B."/>
            <person name="Kuo A."/>
            <person name="Liang C."/>
            <person name="Lipzen A."/>
            <person name="Lutzoni F."/>
            <person name="Magnuson J."/>
            <person name="Mondo S."/>
            <person name="Nolan M."/>
            <person name="Ohm R."/>
            <person name="Pangilinan J."/>
            <person name="Park H.-J."/>
            <person name="Ramirez L."/>
            <person name="Alfaro M."/>
            <person name="Sun H."/>
            <person name="Tritt A."/>
            <person name="Yoshinaga Y."/>
            <person name="Zwiers L.-H."/>
            <person name="Turgeon B."/>
            <person name="Goodwin S."/>
            <person name="Spatafora J."/>
            <person name="Crous P."/>
            <person name="Grigoriev I."/>
        </authorList>
    </citation>
    <scope>NUCLEOTIDE SEQUENCE</scope>
    <source>
        <strain evidence="2">CBS 121739</strain>
    </source>
</reference>
<feature type="compositionally biased region" description="Basic and acidic residues" evidence="1">
    <location>
        <begin position="394"/>
        <end position="405"/>
    </location>
</feature>
<feature type="compositionally biased region" description="Polar residues" evidence="1">
    <location>
        <begin position="633"/>
        <end position="652"/>
    </location>
</feature>
<feature type="region of interest" description="Disordered" evidence="1">
    <location>
        <begin position="112"/>
        <end position="131"/>
    </location>
</feature>
<accession>A0A6A6WMH6</accession>
<feature type="region of interest" description="Disordered" evidence="1">
    <location>
        <begin position="839"/>
        <end position="880"/>
    </location>
</feature>
<dbReference type="GeneID" id="54482258"/>
<evidence type="ECO:0000256" key="1">
    <source>
        <dbReference type="SAM" id="MobiDB-lite"/>
    </source>
</evidence>
<gene>
    <name evidence="2" type="ORF">EJ05DRAFT_37784</name>
</gene>
<feature type="compositionally biased region" description="Polar residues" evidence="1">
    <location>
        <begin position="600"/>
        <end position="610"/>
    </location>
</feature>
<feature type="region of interest" description="Disordered" evidence="1">
    <location>
        <begin position="583"/>
        <end position="652"/>
    </location>
</feature>
<feature type="compositionally biased region" description="Basic and acidic residues" evidence="1">
    <location>
        <begin position="118"/>
        <end position="131"/>
    </location>
</feature>
<feature type="region of interest" description="Disordered" evidence="1">
    <location>
        <begin position="181"/>
        <end position="333"/>
    </location>
</feature>
<dbReference type="OrthoDB" id="3930784at2759"/>